<organism evidence="2 3">
    <name type="scientific">Eragrostis curvula</name>
    <name type="common">weeping love grass</name>
    <dbReference type="NCBI Taxonomy" id="38414"/>
    <lineage>
        <taxon>Eukaryota</taxon>
        <taxon>Viridiplantae</taxon>
        <taxon>Streptophyta</taxon>
        <taxon>Embryophyta</taxon>
        <taxon>Tracheophyta</taxon>
        <taxon>Spermatophyta</taxon>
        <taxon>Magnoliopsida</taxon>
        <taxon>Liliopsida</taxon>
        <taxon>Poales</taxon>
        <taxon>Poaceae</taxon>
        <taxon>PACMAD clade</taxon>
        <taxon>Chloridoideae</taxon>
        <taxon>Eragrostideae</taxon>
        <taxon>Eragrostidinae</taxon>
        <taxon>Eragrostis</taxon>
    </lineage>
</organism>
<evidence type="ECO:0000313" key="2">
    <source>
        <dbReference type="EMBL" id="TVT99994.1"/>
    </source>
</evidence>
<dbReference type="EMBL" id="RWGY01000646">
    <property type="protein sequence ID" value="TVT99994.1"/>
    <property type="molecule type" value="Genomic_DNA"/>
</dbReference>
<reference evidence="2 3" key="1">
    <citation type="journal article" date="2019" name="Sci. Rep.">
        <title>A high-quality genome of Eragrostis curvula grass provides insights into Poaceae evolution and supports new strategies to enhance forage quality.</title>
        <authorList>
            <person name="Carballo J."/>
            <person name="Santos B.A.C.M."/>
            <person name="Zappacosta D."/>
            <person name="Garbus I."/>
            <person name="Selva J.P."/>
            <person name="Gallo C.A."/>
            <person name="Diaz A."/>
            <person name="Albertini E."/>
            <person name="Caccamo M."/>
            <person name="Echenique V."/>
        </authorList>
    </citation>
    <scope>NUCLEOTIDE SEQUENCE [LARGE SCALE GENOMIC DNA]</scope>
    <source>
        <strain evidence="3">cv. Victoria</strain>
        <tissue evidence="2">Leaf</tissue>
    </source>
</reference>
<feature type="region of interest" description="Disordered" evidence="1">
    <location>
        <begin position="1"/>
        <end position="166"/>
    </location>
</feature>
<proteinExistence type="predicted"/>
<feature type="non-terminal residue" evidence="2">
    <location>
        <position position="1"/>
    </location>
</feature>
<feature type="compositionally biased region" description="Basic and acidic residues" evidence="1">
    <location>
        <begin position="1"/>
        <end position="22"/>
    </location>
</feature>
<dbReference type="Proteomes" id="UP000324897">
    <property type="component" value="Unassembled WGS sequence"/>
</dbReference>
<evidence type="ECO:0000313" key="3">
    <source>
        <dbReference type="Proteomes" id="UP000324897"/>
    </source>
</evidence>
<evidence type="ECO:0000256" key="1">
    <source>
        <dbReference type="SAM" id="MobiDB-lite"/>
    </source>
</evidence>
<name>A0A5J9SM25_9POAL</name>
<dbReference type="Gramene" id="TVT99994">
    <property type="protein sequence ID" value="TVT99994"/>
    <property type="gene ID" value="EJB05_54602"/>
</dbReference>
<keyword evidence="3" id="KW-1185">Reference proteome</keyword>
<sequence>MRTRDAERRRNEGKLESERGGEDEAVCARASGGGCERLRKPGKANEGPQEQVHNNRALEGPTADPEGTYKFRLARPPVGRAHDFRLARPPVGRAHDFRPARPRVGWGPRLPPRPTPSRVGSTTSAPPDPKTGGAPNSASPDSQSGGPTSRASPDPELGDFVEKIFL</sequence>
<protein>
    <submittedName>
        <fullName evidence="2">Uncharacterized protein</fullName>
    </submittedName>
</protein>
<dbReference type="AlphaFoldDB" id="A0A5J9SM25"/>
<accession>A0A5J9SM25</accession>
<comment type="caution">
    <text evidence="2">The sequence shown here is derived from an EMBL/GenBank/DDBJ whole genome shotgun (WGS) entry which is preliminary data.</text>
</comment>
<feature type="compositionally biased region" description="Polar residues" evidence="1">
    <location>
        <begin position="134"/>
        <end position="151"/>
    </location>
</feature>
<gene>
    <name evidence="2" type="ORF">EJB05_54602</name>
</gene>